<name>A0AAW9RVU2_9HYPH</name>
<accession>A0AAW9RVU2</accession>
<dbReference type="Pfam" id="PF01266">
    <property type="entry name" value="DAO"/>
    <property type="match status" value="1"/>
</dbReference>
<evidence type="ECO:0000313" key="3">
    <source>
        <dbReference type="EMBL" id="MEJ8574417.1"/>
    </source>
</evidence>
<proteinExistence type="predicted"/>
<dbReference type="AlphaFoldDB" id="A0AAW9RVU2"/>
<dbReference type="InterPro" id="IPR006076">
    <property type="entry name" value="FAD-dep_OxRdtase"/>
</dbReference>
<dbReference type="EMBL" id="JAZHOF010000011">
    <property type="protein sequence ID" value="MEJ8574417.1"/>
    <property type="molecule type" value="Genomic_DNA"/>
</dbReference>
<keyword evidence="1 3" id="KW-0560">Oxidoreductase</keyword>
<dbReference type="GO" id="GO:0016491">
    <property type="term" value="F:oxidoreductase activity"/>
    <property type="evidence" value="ECO:0007669"/>
    <property type="project" value="UniProtKB-KW"/>
</dbReference>
<dbReference type="Proteomes" id="UP001378188">
    <property type="component" value="Unassembled WGS sequence"/>
</dbReference>
<gene>
    <name evidence="3" type="ORF">V3328_23240</name>
</gene>
<dbReference type="EC" id="1.-.-.-" evidence="3"/>
<organism evidence="3 4">
    <name type="scientific">Microbaculum marinum</name>
    <dbReference type="NCBI Taxonomy" id="1764581"/>
    <lineage>
        <taxon>Bacteria</taxon>
        <taxon>Pseudomonadati</taxon>
        <taxon>Pseudomonadota</taxon>
        <taxon>Alphaproteobacteria</taxon>
        <taxon>Hyphomicrobiales</taxon>
        <taxon>Tepidamorphaceae</taxon>
        <taxon>Microbaculum</taxon>
    </lineage>
</organism>
<evidence type="ECO:0000313" key="4">
    <source>
        <dbReference type="Proteomes" id="UP001378188"/>
    </source>
</evidence>
<dbReference type="PANTHER" id="PTHR13847:SF281">
    <property type="entry name" value="FAD DEPENDENT OXIDOREDUCTASE DOMAIN-CONTAINING PROTEIN"/>
    <property type="match status" value="1"/>
</dbReference>
<dbReference type="SUPFAM" id="SSF51905">
    <property type="entry name" value="FAD/NAD(P)-binding domain"/>
    <property type="match status" value="1"/>
</dbReference>
<evidence type="ECO:0000259" key="2">
    <source>
        <dbReference type="Pfam" id="PF01266"/>
    </source>
</evidence>
<dbReference type="Gene3D" id="3.30.9.10">
    <property type="entry name" value="D-Amino Acid Oxidase, subunit A, domain 2"/>
    <property type="match status" value="1"/>
</dbReference>
<dbReference type="PANTHER" id="PTHR13847">
    <property type="entry name" value="SARCOSINE DEHYDROGENASE-RELATED"/>
    <property type="match status" value="1"/>
</dbReference>
<reference evidence="3 4" key="1">
    <citation type="submission" date="2024-02" db="EMBL/GenBank/DDBJ databases">
        <title>Genome analysis and characterization of Microbaculum marinisediminis sp. nov., isolated from marine sediment.</title>
        <authorList>
            <person name="Du Z.-J."/>
            <person name="Ye Y.-Q."/>
            <person name="Zhang Z.-R."/>
            <person name="Yuan S.-M."/>
            <person name="Zhang X.-Y."/>
        </authorList>
    </citation>
    <scope>NUCLEOTIDE SEQUENCE [LARGE SCALE GENOMIC DNA]</scope>
    <source>
        <strain evidence="3 4">SDUM1044001</strain>
    </source>
</reference>
<comment type="caution">
    <text evidence="3">The sequence shown here is derived from an EMBL/GenBank/DDBJ whole genome shotgun (WGS) entry which is preliminary data.</text>
</comment>
<protein>
    <submittedName>
        <fullName evidence="3">FAD-binding oxidoreductase</fullName>
        <ecNumber evidence="3">1.-.-.-</ecNumber>
    </submittedName>
</protein>
<dbReference type="GO" id="GO:0005737">
    <property type="term" value="C:cytoplasm"/>
    <property type="evidence" value="ECO:0007669"/>
    <property type="project" value="TreeGrafter"/>
</dbReference>
<dbReference type="RefSeq" id="WP_340332112.1">
    <property type="nucleotide sequence ID" value="NZ_JAZHOF010000011.1"/>
</dbReference>
<sequence>MKPETPPGHIDSFYAATMPPVAVRPPLQGHVQADTCVIGGGLAGLTVARDLAGAGQAVVLLEAQRIAWAASGRNGGFVSPGYAEGIEAIERRVGPDDARALWGLSVAGVEYVRDTIAELDPAGVAPVPGWLKVLRYDDAEGLRRRARIMAEEYDHPRDFWPVERVRETLRTTTYFQGLHDASAFHIHPLNYALALAEDGVRKGAVIHEMSPATRIDRSGGGWVVQTANGSVAARQVVLAVSAYGAGLWRPLERAILPVATYVVASEPMEDRLAEAIRFPGCIGDTRRASDYYRIVGGGRLLWGGRITTRRSEPSHLADSLKRDIRAIYPQLGDFRIEHAWAGLMGYAINKMPIIGRVGDGIWACTGFGGHGLNTTAMGGSLIAAAIANGDDRWRLFSAWGPRWAGGPVGRAATQLVYWKLQVRDRIEERRARRNDRAGA</sequence>
<feature type="domain" description="FAD dependent oxidoreductase" evidence="2">
    <location>
        <begin position="34"/>
        <end position="384"/>
    </location>
</feature>
<keyword evidence="4" id="KW-1185">Reference proteome</keyword>
<dbReference type="InterPro" id="IPR036188">
    <property type="entry name" value="FAD/NAD-bd_sf"/>
</dbReference>
<dbReference type="Gene3D" id="3.50.50.60">
    <property type="entry name" value="FAD/NAD(P)-binding domain"/>
    <property type="match status" value="1"/>
</dbReference>
<evidence type="ECO:0000256" key="1">
    <source>
        <dbReference type="ARBA" id="ARBA00023002"/>
    </source>
</evidence>